<organism evidence="2 3">
    <name type="scientific">Lyophyllum shimeji</name>
    <name type="common">Hon-shimeji</name>
    <name type="synonym">Tricholoma shimeji</name>
    <dbReference type="NCBI Taxonomy" id="47721"/>
    <lineage>
        <taxon>Eukaryota</taxon>
        <taxon>Fungi</taxon>
        <taxon>Dikarya</taxon>
        <taxon>Basidiomycota</taxon>
        <taxon>Agaricomycotina</taxon>
        <taxon>Agaricomycetes</taxon>
        <taxon>Agaricomycetidae</taxon>
        <taxon>Agaricales</taxon>
        <taxon>Tricholomatineae</taxon>
        <taxon>Lyophyllaceae</taxon>
        <taxon>Lyophyllum</taxon>
    </lineage>
</organism>
<name>A0A9P3PEJ1_LYOSH</name>
<gene>
    <name evidence="2" type="ORF">LshimejAT787_0200180</name>
</gene>
<keyword evidence="3" id="KW-1185">Reference proteome</keyword>
<reference evidence="2" key="1">
    <citation type="submission" date="2022-07" db="EMBL/GenBank/DDBJ databases">
        <title>The genome of Lyophyllum shimeji provides insight into the initial evolution of ectomycorrhizal fungal genome.</title>
        <authorList>
            <person name="Kobayashi Y."/>
            <person name="Shibata T."/>
            <person name="Hirakawa H."/>
            <person name="Shigenobu S."/>
            <person name="Nishiyama T."/>
            <person name="Yamada A."/>
            <person name="Hasebe M."/>
            <person name="Kawaguchi M."/>
        </authorList>
    </citation>
    <scope>NUCLEOTIDE SEQUENCE</scope>
    <source>
        <strain evidence="2">AT787</strain>
    </source>
</reference>
<dbReference type="Proteomes" id="UP001063166">
    <property type="component" value="Unassembled WGS sequence"/>
</dbReference>
<dbReference type="EMBL" id="BRPK01000002">
    <property type="protein sequence ID" value="GLB34453.1"/>
    <property type="molecule type" value="Genomic_DNA"/>
</dbReference>
<sequence>MKVFHPSPCRTILSSVGNVQVEQRYEIAQEGLAAGRGGRLTVQEERPADSAANQNDKNQRRPSRSIKRLAQQTHPCPHNHRHYCTPKFRCIAALQHADEFQRSSSSRWLEAAIDMGAPSPLPTDVVQTIFEELTYDHQSLKHCASVSRVFLHWSRQHLFRVIRLVYDAFRSLLGCTSLIALSFSGMFTRDFPVDILAIPPALTSLTFIQIWPDTFASEDRSMSKLPMPQRAATKLRTLELTGGSTSRLVKHLTQPHCPVQLCDLYCHPESLERLTWLNRIYIARDTDVNASESTSKLDLQRMQKLATLDLQLYPYRTHCQWATRIVRDWGLPPSLERVSLKFEGTHFEILPKRFSVDEIEKTFLREDNGLDDALAALCNREAYPSLRKILIEVQIPKAEVRNKDARLLEESYIGKWFPRVKATGLLDGSCVPR</sequence>
<evidence type="ECO:0000313" key="3">
    <source>
        <dbReference type="Proteomes" id="UP001063166"/>
    </source>
</evidence>
<dbReference type="AlphaFoldDB" id="A0A9P3PEJ1"/>
<proteinExistence type="predicted"/>
<dbReference type="OrthoDB" id="2745898at2759"/>
<accession>A0A9P3PEJ1</accession>
<evidence type="ECO:0000313" key="2">
    <source>
        <dbReference type="EMBL" id="GLB34453.1"/>
    </source>
</evidence>
<evidence type="ECO:0000256" key="1">
    <source>
        <dbReference type="SAM" id="MobiDB-lite"/>
    </source>
</evidence>
<comment type="caution">
    <text evidence="2">The sequence shown here is derived from an EMBL/GenBank/DDBJ whole genome shotgun (WGS) entry which is preliminary data.</text>
</comment>
<feature type="region of interest" description="Disordered" evidence="1">
    <location>
        <begin position="38"/>
        <end position="72"/>
    </location>
</feature>
<protein>
    <submittedName>
        <fullName evidence="2">Uncharacterized protein</fullName>
    </submittedName>
</protein>